<protein>
    <recommendedName>
        <fullName evidence="7">ATP synthase subunit delta</fullName>
    </recommendedName>
    <alternativeName>
        <fullName evidence="7">ATP synthase F(1) sector subunit delta</fullName>
    </alternativeName>
    <alternativeName>
        <fullName evidence="7">F-type ATPase subunit delta</fullName>
        <shortName evidence="7">F-ATPase subunit delta</shortName>
    </alternativeName>
</protein>
<evidence type="ECO:0000256" key="3">
    <source>
        <dbReference type="ARBA" id="ARBA00022781"/>
    </source>
</evidence>
<name>A0A9D1SZ11_9FIRM</name>
<proteinExistence type="inferred from homology"/>
<comment type="subcellular location">
    <subcellularLocation>
        <location evidence="7">Cell membrane</location>
        <topology evidence="7">Peripheral membrane protein</topology>
    </subcellularLocation>
    <subcellularLocation>
        <location evidence="1">Membrane</location>
    </subcellularLocation>
</comment>
<evidence type="ECO:0000256" key="4">
    <source>
        <dbReference type="ARBA" id="ARBA00023065"/>
    </source>
</evidence>
<dbReference type="InterPro" id="IPR000711">
    <property type="entry name" value="ATPase_OSCP/dsu"/>
</dbReference>
<accession>A0A9D1SZ11</accession>
<dbReference type="Pfam" id="PF00213">
    <property type="entry name" value="OSCP"/>
    <property type="match status" value="1"/>
</dbReference>
<evidence type="ECO:0000256" key="7">
    <source>
        <dbReference type="HAMAP-Rule" id="MF_01416"/>
    </source>
</evidence>
<dbReference type="NCBIfam" id="TIGR01145">
    <property type="entry name" value="ATP_synt_delta"/>
    <property type="match status" value="1"/>
</dbReference>
<dbReference type="HAMAP" id="MF_01416">
    <property type="entry name" value="ATP_synth_delta_bact"/>
    <property type="match status" value="1"/>
</dbReference>
<evidence type="ECO:0000313" key="8">
    <source>
        <dbReference type="EMBL" id="HIV02005.1"/>
    </source>
</evidence>
<evidence type="ECO:0000256" key="1">
    <source>
        <dbReference type="ARBA" id="ARBA00004370"/>
    </source>
</evidence>
<evidence type="ECO:0000256" key="5">
    <source>
        <dbReference type="ARBA" id="ARBA00023136"/>
    </source>
</evidence>
<keyword evidence="5 7" id="KW-0472">Membrane</keyword>
<keyword evidence="4 7" id="KW-0406">Ion transport</keyword>
<dbReference type="AlphaFoldDB" id="A0A9D1SZ11"/>
<evidence type="ECO:0000256" key="2">
    <source>
        <dbReference type="ARBA" id="ARBA00022448"/>
    </source>
</evidence>
<reference evidence="8" key="2">
    <citation type="journal article" date="2021" name="PeerJ">
        <title>Extensive microbial diversity within the chicken gut microbiome revealed by metagenomics and culture.</title>
        <authorList>
            <person name="Gilroy R."/>
            <person name="Ravi A."/>
            <person name="Getino M."/>
            <person name="Pursley I."/>
            <person name="Horton D.L."/>
            <person name="Alikhan N.F."/>
            <person name="Baker D."/>
            <person name="Gharbi K."/>
            <person name="Hall N."/>
            <person name="Watson M."/>
            <person name="Adriaenssens E.M."/>
            <person name="Foster-Nyarko E."/>
            <person name="Jarju S."/>
            <person name="Secka A."/>
            <person name="Antonio M."/>
            <person name="Oren A."/>
            <person name="Chaudhuri R.R."/>
            <person name="La Ragione R."/>
            <person name="Hildebrand F."/>
            <person name="Pallen M.J."/>
        </authorList>
    </citation>
    <scope>NUCLEOTIDE SEQUENCE</scope>
    <source>
        <strain evidence="8">4920</strain>
    </source>
</reference>
<evidence type="ECO:0000256" key="6">
    <source>
        <dbReference type="ARBA" id="ARBA00023310"/>
    </source>
</evidence>
<reference evidence="8" key="1">
    <citation type="submission" date="2020-10" db="EMBL/GenBank/DDBJ databases">
        <authorList>
            <person name="Gilroy R."/>
        </authorList>
    </citation>
    <scope>NUCLEOTIDE SEQUENCE</scope>
    <source>
        <strain evidence="8">4920</strain>
    </source>
</reference>
<keyword evidence="7" id="KW-0139">CF(1)</keyword>
<keyword evidence="2 7" id="KW-0813">Transport</keyword>
<organism evidence="8 9">
    <name type="scientific">Candidatus Aphodoplasma excrementigallinarum</name>
    <dbReference type="NCBI Taxonomy" id="2840673"/>
    <lineage>
        <taxon>Bacteria</taxon>
        <taxon>Bacillati</taxon>
        <taxon>Bacillota</taxon>
        <taxon>Clostridia</taxon>
        <taxon>Eubacteriales</taxon>
        <taxon>Candidatus Aphodoplasma</taxon>
    </lineage>
</organism>
<dbReference type="GO" id="GO:0045259">
    <property type="term" value="C:proton-transporting ATP synthase complex"/>
    <property type="evidence" value="ECO:0007669"/>
    <property type="project" value="UniProtKB-KW"/>
</dbReference>
<gene>
    <name evidence="7 8" type="primary">atpH</name>
    <name evidence="8" type="ORF">IAC74_00415</name>
</gene>
<keyword evidence="3 7" id="KW-0375">Hydrogen ion transport</keyword>
<keyword evidence="7" id="KW-1003">Cell membrane</keyword>
<dbReference type="GO" id="GO:0046933">
    <property type="term" value="F:proton-transporting ATP synthase activity, rotational mechanism"/>
    <property type="evidence" value="ECO:0007669"/>
    <property type="project" value="UniProtKB-UniRule"/>
</dbReference>
<comment type="function">
    <text evidence="7">F(1)F(0) ATP synthase produces ATP from ADP in the presence of a proton or sodium gradient. F-type ATPases consist of two structural domains, F(1) containing the extramembraneous catalytic core and F(0) containing the membrane proton channel, linked together by a central stalk and a peripheral stalk. During catalysis, ATP synthesis in the catalytic domain of F(1) is coupled via a rotary mechanism of the central stalk subunits to proton translocation.</text>
</comment>
<comment type="function">
    <text evidence="7">This protein is part of the stalk that links CF(0) to CF(1). It either transmits conformational changes from CF(0) to CF(1) or is implicated in proton conduction.</text>
</comment>
<dbReference type="EMBL" id="DVOF01000008">
    <property type="protein sequence ID" value="HIV02005.1"/>
    <property type="molecule type" value="Genomic_DNA"/>
</dbReference>
<dbReference type="GO" id="GO:0005886">
    <property type="term" value="C:plasma membrane"/>
    <property type="evidence" value="ECO:0007669"/>
    <property type="project" value="UniProtKB-SubCell"/>
</dbReference>
<keyword evidence="6 7" id="KW-0066">ATP synthesis</keyword>
<sequence length="142" mass="15686">MQELLSDEQLQNVLCSPIVSPVQKSRVIEALFETGCAKFVRVLCQYGCVEAFGDIMESCHDEALASKNWLRAKIVSARPLTETQAESIKASLCERYGVSGVELEEETDPALLGGFVLTVGDLRYDQSVRGRMKTLTDKLVRG</sequence>
<dbReference type="Proteomes" id="UP000886743">
    <property type="component" value="Unassembled WGS sequence"/>
</dbReference>
<evidence type="ECO:0000313" key="9">
    <source>
        <dbReference type="Proteomes" id="UP000886743"/>
    </source>
</evidence>
<dbReference type="PANTHER" id="PTHR11910">
    <property type="entry name" value="ATP SYNTHASE DELTA CHAIN"/>
    <property type="match status" value="1"/>
</dbReference>
<comment type="similarity">
    <text evidence="7">Belongs to the ATPase delta chain family.</text>
</comment>
<dbReference type="PRINTS" id="PR00125">
    <property type="entry name" value="ATPASEDELTA"/>
</dbReference>
<comment type="caution">
    <text evidence="8">The sequence shown here is derived from an EMBL/GenBank/DDBJ whole genome shotgun (WGS) entry which is preliminary data.</text>
</comment>